<name>A0ABT7J7K7_9ACTN</name>
<dbReference type="Pfam" id="PF00668">
    <property type="entry name" value="Condensation"/>
    <property type="match status" value="5"/>
</dbReference>
<evidence type="ECO:0000256" key="2">
    <source>
        <dbReference type="ARBA" id="ARBA00022450"/>
    </source>
</evidence>
<evidence type="ECO:0000259" key="5">
    <source>
        <dbReference type="PROSITE" id="PS50075"/>
    </source>
</evidence>
<dbReference type="InterPro" id="IPR044894">
    <property type="entry name" value="TubC_N_sf"/>
</dbReference>
<feature type="compositionally biased region" description="Polar residues" evidence="4">
    <location>
        <begin position="1105"/>
        <end position="1115"/>
    </location>
</feature>
<proteinExistence type="predicted"/>
<feature type="domain" description="Carrier" evidence="5">
    <location>
        <begin position="3031"/>
        <end position="3106"/>
    </location>
</feature>
<feature type="region of interest" description="Disordered" evidence="4">
    <location>
        <begin position="3668"/>
        <end position="3711"/>
    </location>
</feature>
<dbReference type="Gene3D" id="2.30.38.10">
    <property type="entry name" value="Luciferase, Domain 3"/>
    <property type="match status" value="1"/>
</dbReference>
<feature type="domain" description="Carrier" evidence="5">
    <location>
        <begin position="1018"/>
        <end position="1093"/>
    </location>
</feature>
<dbReference type="CDD" id="cd17643">
    <property type="entry name" value="A_NRPS_Cytc1-like"/>
    <property type="match status" value="1"/>
</dbReference>
<dbReference type="RefSeq" id="WP_285435260.1">
    <property type="nucleotide sequence ID" value="NZ_JASJUS010000026.1"/>
</dbReference>
<dbReference type="SUPFAM" id="SSF56801">
    <property type="entry name" value="Acetyl-CoA synthetase-like"/>
    <property type="match status" value="4"/>
</dbReference>
<gene>
    <name evidence="6" type="ORF">QNN03_25190</name>
</gene>
<keyword evidence="2" id="KW-0596">Phosphopantetheine</keyword>
<evidence type="ECO:0000313" key="7">
    <source>
        <dbReference type="Proteomes" id="UP001241926"/>
    </source>
</evidence>
<dbReference type="PROSITE" id="PS00455">
    <property type="entry name" value="AMP_BINDING"/>
    <property type="match status" value="4"/>
</dbReference>
<evidence type="ECO:0000256" key="3">
    <source>
        <dbReference type="ARBA" id="ARBA00022553"/>
    </source>
</evidence>
<dbReference type="EMBL" id="JASJUS010000026">
    <property type="protein sequence ID" value="MDL2079742.1"/>
    <property type="molecule type" value="Genomic_DNA"/>
</dbReference>
<dbReference type="Gene3D" id="3.30.300.30">
    <property type="match status" value="4"/>
</dbReference>
<dbReference type="SUPFAM" id="SSF47336">
    <property type="entry name" value="ACP-like"/>
    <property type="match status" value="4"/>
</dbReference>
<protein>
    <submittedName>
        <fullName evidence="6">Amino acid adenylation domain-containing protein</fullName>
    </submittedName>
</protein>
<comment type="caution">
    <text evidence="6">The sequence shown here is derived from an EMBL/GenBank/DDBJ whole genome shotgun (WGS) entry which is preliminary data.</text>
</comment>
<dbReference type="InterPro" id="IPR025110">
    <property type="entry name" value="AMP-bd_C"/>
</dbReference>
<dbReference type="SMART" id="SM00823">
    <property type="entry name" value="PKS_PP"/>
    <property type="match status" value="4"/>
</dbReference>
<feature type="region of interest" description="Disordered" evidence="4">
    <location>
        <begin position="1095"/>
        <end position="1115"/>
    </location>
</feature>
<evidence type="ECO:0000256" key="1">
    <source>
        <dbReference type="ARBA" id="ARBA00001957"/>
    </source>
</evidence>
<dbReference type="SUPFAM" id="SSF52777">
    <property type="entry name" value="CoA-dependent acyltransferases"/>
    <property type="match status" value="8"/>
</dbReference>
<dbReference type="CDD" id="cd19531">
    <property type="entry name" value="LCL_NRPS-like"/>
    <property type="match status" value="2"/>
</dbReference>
<dbReference type="CDD" id="cd05930">
    <property type="entry name" value="A_NRPS"/>
    <property type="match status" value="3"/>
</dbReference>
<dbReference type="NCBIfam" id="TIGR01733">
    <property type="entry name" value="AA-adenyl-dom"/>
    <property type="match status" value="4"/>
</dbReference>
<dbReference type="InterPro" id="IPR006162">
    <property type="entry name" value="Ppantetheine_attach_site"/>
</dbReference>
<dbReference type="NCBIfam" id="NF003417">
    <property type="entry name" value="PRK04813.1"/>
    <property type="match status" value="5"/>
</dbReference>
<dbReference type="InterPro" id="IPR009081">
    <property type="entry name" value="PP-bd_ACP"/>
</dbReference>
<dbReference type="Pfam" id="PF00501">
    <property type="entry name" value="AMP-binding"/>
    <property type="match status" value="4"/>
</dbReference>
<dbReference type="InterPro" id="IPR042099">
    <property type="entry name" value="ANL_N_sf"/>
</dbReference>
<dbReference type="PANTHER" id="PTHR45527">
    <property type="entry name" value="NONRIBOSOMAL PEPTIDE SYNTHETASE"/>
    <property type="match status" value="1"/>
</dbReference>
<dbReference type="Gene3D" id="3.40.50.980">
    <property type="match status" value="2"/>
</dbReference>
<sequence length="4159" mass="445702">MNHDDLLTALGARGVELRREGDALKVRGPALDPEEIEALRRHKPALLARLAEELGEGEGPGEAWWTPPRRITPAMLPLVTLDQRDVDAVVATVDRGADNVQDIYPLAPLQEGVLFHHLVSGEADPYLMTLAFSFDSRVRLEAFLAAFQKAVDRHDILRTAVVWEDLPEPVQVVWRNATLPVTEADVPDAGDRAARLRAMTDARALRLDLTRPPLAGAVIAPDAPGTGGWLAVLLWHHLIADHVTLEVVLQEVGAHLEGRAAELPEPVPFREFVARVRAESGERDHERFFTGMLGDVTEPTAPYGETRATGDGTGVTEARRLVDAPVAARLRERAGHLGVSTAALCHLAWAHVLARLTGREDVVFGTVLSGRLGGGDGSDRAVGPFINTLPVRVDTGAPPRAVHRTLTELLAHAHASAALAQRCSAVPAPAPLFTTLLNYRHALPAQGLRWSGIEPLHGEERTNYPLTLSVDDLGTGLGLTVQAAAPLDPERVCGYVHTALAAVADGTPGPVDILPPHEHEELVHTRNRTATPLPDLLVHEQIAEHARRTPDAVAVVHAQNTLTYGELDAHANRLAWRLRALGVRPDHRVGVRLRRGTGLAVALLGILKAGGGYVPLDPDYPAARLARMTEDAAPVVVVDEELLAETARTGPAHAPGRDGLAPHHLAYVIYTSGSTGRPKGVEVEHAQLLHSTHARALAYPGARSFLLLSSPSFDSSVAGFFGTLTQGGTLVVATEPRDPRTTARELLRHHVDTLLCVPSLYGALLDELDGLGALEDCPLTTAIVAGEVCPPELVADSAARLPGTTVVNEYGPTEACVWATAHTCGPDDSGPVPIGTPIANARVYLLDSLDRPVPDGVTGELVIGGAGVARGYLGMPDRTAERFCPDPFLPGGRVYRTGDLARRRPDGTLDFLGRRDEQVKLRGHRIEPAETEAVLAPHVTACAVAVRDDVLVGYVVGDAPVETLRALAAEQLPDHLVPTAWVTLDALPLAPNGKLDRAALPRPSLRHDDDDMTSEAHAPQGETETVVAGIWAELLGVERVGRHADFFALGGHSLTAVRVTSRVRAALGVDTAVTTLFDAPVLADYVRALTAAPDRPALPPLTRAPQGQTPVPSSGQRRLWLLSQTEGADRAHRVRTALRLRGALDESALRRALDTIVARHDVLRTVFTEDGTPRVLPSLSVWTDDLDAPFDLARGPLLRGHLTRTGPEEWELRLAAHHIVSDGWSAGLLMRELSALYRAFTAGDPDPLPALPVQYADYAAWQQSLDLDEQAAYWKRTLDGAPHLVELPADRPRPARQDFAGAFADCTLDAALTQRLTDFSRRHGCTLFVTLLAAWGATLARLSGGPEIVVGTPAAGRGRPETDGLIGFFVNMLPLRLDTTGDPTVADWVDRVRRQVTGAQAHQDLPFEQVVELLDPTRSPAHTPLFQTAFTWQADRPAVLDLPGITVEPLDPGAHDSASYDLTLALAQADGRIHGGVEYATSLFDRTTVDRLLGHWRTLLTALTDDDRLPLSRLPLLTPAEREQLIEDSTGPRRDHEPACLHDLFEAQVRRTPEATALVHGTRHLTYAELDAYADRIAHHLRSLGVGPDDRVGIRTEPGPGLVAAVLGVLKAGGAYLPLDPQAPADRLRTLTETAGAVTVLGTDELDALSRPAATEAVRERTPVRPDHLAYVMPTSGSTGEPKLVMVEHRAVVASTRARTAVHGPAGRCVLAVPLGFDAAAAALFGTLTTGGTLVIAEHDLAELPALLREQRVQTLICATSALLTVLPVLDAPALRRIVVGGDPCPPGLADELARTHPDAVLVNEYGPTEATVWVTHHRCSPGETTVPVGRPVENMRVYVLDPHGEPVPPGVTGEVCLAGPQLARGYLGRPDLTAERFVTDPFTGGRMYRTGDLGRRRTDGTLELLGRADDQIKIRGIRVEPGEIETRLREHPRCGRAVVLARAGTLVAYHTGPATPGELRTHLVRTLPDYLLPGAYVALPALPLTGNGKVDRAALPDPAPEAYVRRAYEPPIGPVENALAEAWAELLGQERVGRGDNFFDLGGHSLLAVSLVHRLRGQGLTLTLAAVLTEASLSDLAATVTVTDGPNVTAASPAPEPGELTAAAGLVPGGADNIQDLYPLTPLQEGILFHHLLAEEDNEDPYLTTLVFRLDSRARAEGTLAALQKVIDRHDILRTAVVWENLPGPRQVVWRQAHLPVTETTAELISGPRRIDVREAPLLRASLAPTADTDDAWLLALHLHHLVGDHSTLETVFAETQALLRGEASDLPEPRPFRAFVDHLTATADPAADEAFFTALLGDVDEPTAPYGILSALSGARTDEHRAELTPATAERLRASARRHSVGPAALWHLAWALVLARLTGRDDVVFGTVLLGRSAAEPGALGPFINTLPLRLRTDDTPAPEALRSTQRQLAELLRHEHASLALAQRCSSVPAPAPLFTSLLNYRHQDTPTAVAHPATTVPPVAAADRTNYPLTVSVDASPANFATTVQTTGDIEPARVTGYLHTAVTELLAALDEPDPLALNAIDVLSVEEWGVVVGGGVGGVGGLGCVHEVFEGWVRAACDAVAVVDGGVRVSYGELNARANRVAHALIGAGVGRGDLVAVRMGRGADLVAALLGVWKAGAAYVPVDPAYPVERQEWLLADCVPVAVVESVPVEGPECDPVGVGGEPGDVAYVIYTSGSTGRPKGVVVEHRQVVRLFRAAGEWCRVGAGDVWSFFHSFAFDFSVWEVFGALTSGGSVVVVPGEVARSAEEFYALVCGEGVTVLSQTPSAFAQLVAVRGVRALPHALRYVVLGGEALEPGVLRPWFACEPGVTVLNMYGITEATVHVTVRRVTEADVGLPVSPIGVPLGDMRAYVLDGRMRPVPVGVVGELYVGGAGVARGYLGRPELTAERFLEDPFVPGGRMYRTGDLVRCSVSGELEYVGRNDAQVKVRGYRIEPGEVEAALLECPGVREATVIARQDSLVAYFVGEDTGTTEDLRQSLTQRLPSYLVPSAYVRLDAFPLTMNGKLDRSALPAPDDTSYARGAYEEPRDGIERVLAEIWSDLLGVERIGRGDSFFELGGHSLLAVQALSRMRARLGSGLSLQALFGSPVLADCARAVTRTPGNAEATLPPIVPVPRTGTVPMSFAQSRLWFLTRLDGVSEAYHIPLRLRLEGELDEGALRRALDTIVARHEILRTTFAQDQDGRPVQVIAETGRFTWLDDEDDGAPFDLVHGPLIRGHLAQVAERTWTLSIVMHHIVSDGWSIGVLVGELNALYEAFREGRPDPLPPLPVQYADYALWQQERMSGEDLKRQAEFWRRALEGAPERSELPTDRPRPAHQDFAGAAVERVLDAELTSGLRDLAARHDTTLYSTVLAGWAALLTRLGERPEVVIGTPAANRGQRETEELIGFFANMLPLRFDASDDPSLAEWLARVKAVALAAQDHQDLPFEQLVEVVRPTRSLAHNAVFQIAFAWQADTGARLTLPGLTTELLTGPEHTTSRFDLTLSVTEGDDGRLHAAAEYATALFDRATVERFLGHWTTLLTAMTEANGTTPVGRLPVLTEAEEDLIVHGWNDTAADFPVACLHKLFELQAARTPKAVAVVADEELTYAALDARANGVAHRLHALGVRPGDRVAVALRRGADMVAAVLGVLKAGGAYVPLDPDYPAERLRAVIDSCDPAAVIASPSDAHPAPDERSGPQGPPAPDWASDRPLVTVPRSGPATGPDIAELTPADLAYIVYTSGSTGTPKGVMTSHAAACNTLQDINTRHRVGPEDAVLAVSSLSFDLSVYDIFGVLAAGGRVVVPPPGRAPDPAAWHALVAEHQVTLWDSVPALAQLFVDSAPEGVSFPSLRLVMMSGDWIPVDLPERIHGRCPRASIHSYGGATEAAIWSVSHPIDPAVRHRGSVPYGSPLANQSVYVLDAHGRPCPLGVAGDLYIGGAGVALGYHGLPDLTADRFPADPFRPGGRMYATGDRVRWKSPGVLEFLGRSDFQVKIRGFRIELGDIESRLLAHPGVREAVVLAREDTPGDRRLVAYTVGTAQSAELRAHLAAGLPDYMVPTAHVALDALPLTANGKLDRRALPAPEAAPDGDRPHTPPQGEAETAIAEIWSALLGVARPGREDNFFELGGHSLLAVTLLDRMRARGLETDVRAVFTAPSLAALAELTHDIQEIRL</sequence>
<dbReference type="Gene3D" id="1.10.1200.10">
    <property type="entry name" value="ACP-like"/>
    <property type="match status" value="4"/>
</dbReference>
<dbReference type="Gene3D" id="3.40.50.12780">
    <property type="entry name" value="N-terminal domain of ligase-like"/>
    <property type="match status" value="3"/>
</dbReference>
<feature type="compositionally biased region" description="Basic and acidic residues" evidence="4">
    <location>
        <begin position="998"/>
        <end position="1009"/>
    </location>
</feature>
<dbReference type="InterPro" id="IPR036736">
    <property type="entry name" value="ACP-like_sf"/>
</dbReference>
<dbReference type="Gene3D" id="3.30.559.30">
    <property type="entry name" value="Nonribosomal peptide synthetase, condensation domain"/>
    <property type="match status" value="4"/>
</dbReference>
<dbReference type="Proteomes" id="UP001241926">
    <property type="component" value="Unassembled WGS sequence"/>
</dbReference>
<dbReference type="Pfam" id="PF13193">
    <property type="entry name" value="AMP-binding_C"/>
    <property type="match status" value="2"/>
</dbReference>
<dbReference type="Pfam" id="PF00550">
    <property type="entry name" value="PP-binding"/>
    <property type="match status" value="4"/>
</dbReference>
<dbReference type="InterPro" id="IPR023213">
    <property type="entry name" value="CAT-like_dom_sf"/>
</dbReference>
<evidence type="ECO:0000256" key="4">
    <source>
        <dbReference type="SAM" id="MobiDB-lite"/>
    </source>
</evidence>
<dbReference type="InterPro" id="IPR010071">
    <property type="entry name" value="AA_adenyl_dom"/>
</dbReference>
<dbReference type="InterPro" id="IPR045851">
    <property type="entry name" value="AMP-bd_C_sf"/>
</dbReference>
<accession>A0ABT7J7K7</accession>
<dbReference type="InterPro" id="IPR000873">
    <property type="entry name" value="AMP-dep_synth/lig_dom"/>
</dbReference>
<feature type="domain" description="Carrier" evidence="5">
    <location>
        <begin position="2011"/>
        <end position="2085"/>
    </location>
</feature>
<keyword evidence="7" id="KW-1185">Reference proteome</keyword>
<keyword evidence="3" id="KW-0597">Phosphoprotein</keyword>
<dbReference type="InterPro" id="IPR001242">
    <property type="entry name" value="Condensation_dom"/>
</dbReference>
<dbReference type="CDD" id="cd19544">
    <property type="entry name" value="E-C_NRPS"/>
    <property type="match status" value="2"/>
</dbReference>
<feature type="domain" description="Carrier" evidence="5">
    <location>
        <begin position="4081"/>
        <end position="4155"/>
    </location>
</feature>
<organism evidence="6 7">
    <name type="scientific">Streptomyces fuscus</name>
    <dbReference type="NCBI Taxonomy" id="3048495"/>
    <lineage>
        <taxon>Bacteria</taxon>
        <taxon>Bacillati</taxon>
        <taxon>Actinomycetota</taxon>
        <taxon>Actinomycetes</taxon>
        <taxon>Kitasatosporales</taxon>
        <taxon>Streptomycetaceae</taxon>
        <taxon>Streptomyces</taxon>
    </lineage>
</organism>
<dbReference type="Gene3D" id="1.10.10.1830">
    <property type="entry name" value="Non-ribosomal peptide synthase, adenylation domain"/>
    <property type="match status" value="1"/>
</dbReference>
<comment type="cofactor">
    <cofactor evidence="1">
        <name>pantetheine 4'-phosphate</name>
        <dbReference type="ChEBI" id="CHEBI:47942"/>
    </cofactor>
</comment>
<feature type="region of interest" description="Disordered" evidence="4">
    <location>
        <begin position="998"/>
        <end position="1021"/>
    </location>
</feature>
<reference evidence="6 7" key="1">
    <citation type="submission" date="2023-05" db="EMBL/GenBank/DDBJ databases">
        <title>Streptomyces fuscus sp. nov., a brown-black pigment producing actinomyces isolated from dry sand of Sea duck farm.</title>
        <authorList>
            <person name="Xie J."/>
            <person name="Shen N."/>
        </authorList>
    </citation>
    <scope>NUCLEOTIDE SEQUENCE [LARGE SCALE GENOMIC DNA]</scope>
    <source>
        <strain evidence="6 7">GXMU-J15</strain>
    </source>
</reference>
<dbReference type="Gene3D" id="3.30.559.10">
    <property type="entry name" value="Chloramphenicol acetyltransferase-like domain"/>
    <property type="match status" value="4"/>
</dbReference>
<dbReference type="PROSITE" id="PS00012">
    <property type="entry name" value="PHOSPHOPANTETHEINE"/>
    <property type="match status" value="3"/>
</dbReference>
<dbReference type="PANTHER" id="PTHR45527:SF1">
    <property type="entry name" value="FATTY ACID SYNTHASE"/>
    <property type="match status" value="1"/>
</dbReference>
<dbReference type="InterPro" id="IPR020845">
    <property type="entry name" value="AMP-binding_CS"/>
</dbReference>
<dbReference type="PROSITE" id="PS50075">
    <property type="entry name" value="CARRIER"/>
    <property type="match status" value="4"/>
</dbReference>
<dbReference type="InterPro" id="IPR020806">
    <property type="entry name" value="PKS_PP-bd"/>
</dbReference>
<evidence type="ECO:0000313" key="6">
    <source>
        <dbReference type="EMBL" id="MDL2079742.1"/>
    </source>
</evidence>